<reference evidence="2 3" key="2">
    <citation type="journal article" date="2017" name="Front. Microbiol.">
        <title>Genomics Reveals a Unique Clone of Burkholderia cenocepacia Harboring an Actively Excising Novel Genomic Island.</title>
        <authorList>
            <person name="Patil P.P."/>
            <person name="Mali S."/>
            <person name="Midha S."/>
            <person name="Gautam V."/>
            <person name="Dash L."/>
            <person name="Kumar S."/>
            <person name="Shastri J."/>
            <person name="Singhal L."/>
            <person name="Patil P.B."/>
        </authorList>
    </citation>
    <scope>NUCLEOTIDE SEQUENCE [LARGE SCALE GENOMIC DNA]</scope>
    <source>
        <strain evidence="2 3">BC-19</strain>
    </source>
</reference>
<proteinExistence type="predicted"/>
<comment type="caution">
    <text evidence="2">The sequence shown here is derived from an EMBL/GenBank/DDBJ whole genome shotgun (WGS) entry which is preliminary data.</text>
</comment>
<feature type="transmembrane region" description="Helical" evidence="1">
    <location>
        <begin position="46"/>
        <end position="69"/>
    </location>
</feature>
<feature type="transmembrane region" description="Helical" evidence="1">
    <location>
        <begin position="12"/>
        <end position="34"/>
    </location>
</feature>
<dbReference type="AlphaFoldDB" id="A0ABD4UPL8"/>
<keyword evidence="1" id="KW-0812">Transmembrane</keyword>
<dbReference type="Proteomes" id="UP000191686">
    <property type="component" value="Unassembled WGS sequence"/>
</dbReference>
<sequence>MAIPRQSQGKPMFKGALFIFEILFVALIIIESIIEAIGHAGPGRWYWLTCAFMSLAGATGTAYILMFPLRYASSTDDSLSIAHPAIISIQLICIGTLLSLLGIIYSSIKRLTKKS</sequence>
<feature type="transmembrane region" description="Helical" evidence="1">
    <location>
        <begin position="81"/>
        <end position="105"/>
    </location>
</feature>
<dbReference type="RefSeq" id="WP_124592211.1">
    <property type="nucleotide sequence ID" value="NZ_CAJPCP010000095.1"/>
</dbReference>
<dbReference type="EMBL" id="JYMX02000042">
    <property type="protein sequence ID" value="MCW3716403.1"/>
    <property type="molecule type" value="Genomic_DNA"/>
</dbReference>
<reference evidence="2 3" key="1">
    <citation type="journal article" date="2017" name="Front. Microbiol.">
        <title>Genomics reveals a unique clone of Burkholderia cenocepacia harbouring an actively excising novel genomic island.</title>
        <authorList>
            <person name="Patil P."/>
            <person name="Mali S."/>
            <person name="Midha S."/>
            <person name="Gautam V."/>
            <person name="Dash L."/>
            <person name="Kumar S."/>
            <person name="Shastri J."/>
            <person name="Singhal L."/>
            <person name="Patil P.B."/>
        </authorList>
    </citation>
    <scope>NUCLEOTIDE SEQUENCE [LARGE SCALE GENOMIC DNA]</scope>
    <source>
        <strain evidence="2 3">BC-19</strain>
    </source>
</reference>
<evidence type="ECO:0000313" key="3">
    <source>
        <dbReference type="Proteomes" id="UP000191686"/>
    </source>
</evidence>
<evidence type="ECO:0000256" key="1">
    <source>
        <dbReference type="SAM" id="Phobius"/>
    </source>
</evidence>
<name>A0ABD4UPL8_9BURK</name>
<organism evidence="2 3">
    <name type="scientific">Burkholderia cenocepacia</name>
    <dbReference type="NCBI Taxonomy" id="95486"/>
    <lineage>
        <taxon>Bacteria</taxon>
        <taxon>Pseudomonadati</taxon>
        <taxon>Pseudomonadota</taxon>
        <taxon>Betaproteobacteria</taxon>
        <taxon>Burkholderiales</taxon>
        <taxon>Burkholderiaceae</taxon>
        <taxon>Burkholderia</taxon>
        <taxon>Burkholderia cepacia complex</taxon>
    </lineage>
</organism>
<protein>
    <submittedName>
        <fullName evidence="2">Uncharacterized protein</fullName>
    </submittedName>
</protein>
<evidence type="ECO:0000313" key="2">
    <source>
        <dbReference type="EMBL" id="MCW3716403.1"/>
    </source>
</evidence>
<gene>
    <name evidence="2" type="ORF">UE95_034475</name>
</gene>
<accession>A0ABD4UPL8</accession>
<keyword evidence="1" id="KW-1133">Transmembrane helix</keyword>
<keyword evidence="1" id="KW-0472">Membrane</keyword>